<keyword evidence="2" id="KW-1185">Reference proteome</keyword>
<dbReference type="Proteomes" id="UP001210130">
    <property type="component" value="Chromosome"/>
</dbReference>
<evidence type="ECO:0000313" key="1">
    <source>
        <dbReference type="EMBL" id="WBW63649.1"/>
    </source>
</evidence>
<dbReference type="AlphaFoldDB" id="A0AAJ5UGF7"/>
<dbReference type="EMBL" id="CP112887">
    <property type="protein sequence ID" value="WBW63649.1"/>
    <property type="molecule type" value="Genomic_DNA"/>
</dbReference>
<gene>
    <name evidence="1" type="ORF">OR613_12535</name>
</gene>
<protein>
    <submittedName>
        <fullName evidence="1">Uncharacterized protein</fullName>
    </submittedName>
</protein>
<dbReference type="RefSeq" id="WP_271207600.1">
    <property type="nucleotide sequence ID" value="NZ_CP112887.1"/>
</dbReference>
<proteinExistence type="predicted"/>
<evidence type="ECO:0000313" key="2">
    <source>
        <dbReference type="Proteomes" id="UP001210130"/>
    </source>
</evidence>
<accession>A0AAJ5UGF7</accession>
<reference evidence="1 2" key="1">
    <citation type="journal article" date="2023" name="Microbiol. Resour. Announc.">
        <title>Complete Genome Sequence of the First Colistin-Resistant Raoultella electrica Strain.</title>
        <authorList>
            <person name="Aldeia C."/>
            <person name="Campos-Madueno E.I."/>
            <person name="Sendi P."/>
            <person name="Endimiani A."/>
        </authorList>
    </citation>
    <scope>NUCLEOTIDE SEQUENCE [LARGE SCALE GENOMIC DNA]</scope>
    <source>
        <strain evidence="1 2">S2-IND-01-C</strain>
    </source>
</reference>
<organism evidence="1 2">
    <name type="scientific">Klebsiella electrica</name>
    <dbReference type="NCBI Taxonomy" id="1259973"/>
    <lineage>
        <taxon>Bacteria</taxon>
        <taxon>Pseudomonadati</taxon>
        <taxon>Pseudomonadota</taxon>
        <taxon>Gammaproteobacteria</taxon>
        <taxon>Enterobacterales</taxon>
        <taxon>Enterobacteriaceae</taxon>
        <taxon>Klebsiella/Raoultella group</taxon>
        <taxon>Klebsiella</taxon>
    </lineage>
</organism>
<name>A0AAJ5UGF7_9ENTR</name>
<sequence>MTLLNEISALQRMRENNGSTGEVAPFIYALITRTGNTAIYIDWYSLYAHLGGERFKARALHAEFDVDLWDDMKRGFVFGAGNTRARFFWHLYYRVLRMRIRGLRNDYRTYC</sequence>